<sequence length="144" mass="16109">FGALLREEDKLLAAATNSKSSGCPFLFMSPNLYSPVQTQKIVSVHNTPQNGECYSNKRINEKAAGRRRVFVQTETSCVFGVELDRSDNAHILKRKLQIALNVPAEESSLTFGDLELKNDLSDVRNDSPLLLRRSGEKCYIRCDC</sequence>
<dbReference type="PANTHER" id="PTHR45800:SF12">
    <property type="entry name" value="1-PHOSPHATIDYLINOSITOL 4-KINASE"/>
    <property type="match status" value="1"/>
</dbReference>
<evidence type="ECO:0000256" key="1">
    <source>
        <dbReference type="ARBA" id="ARBA00008941"/>
    </source>
</evidence>
<protein>
    <recommendedName>
        <fullName evidence="2">1-phosphatidylinositol 4-kinase</fullName>
        <ecNumber evidence="2">2.7.1.67</ecNumber>
    </recommendedName>
</protein>
<comment type="similarity">
    <text evidence="1">Belongs to the PI3/PI4-kinase family. Type II PI4K subfamily.</text>
</comment>
<evidence type="ECO:0000256" key="5">
    <source>
        <dbReference type="ARBA" id="ARBA00022777"/>
    </source>
</evidence>
<dbReference type="AlphaFoldDB" id="A0A7J6UYR6"/>
<dbReference type="PANTHER" id="PTHR45800">
    <property type="entry name" value="PHOSPHATIDYLINOSITOL 4-KINASE GAMMA"/>
    <property type="match status" value="1"/>
</dbReference>
<reference evidence="7 8" key="1">
    <citation type="submission" date="2020-06" db="EMBL/GenBank/DDBJ databases">
        <title>Transcriptomic and genomic resources for Thalictrum thalictroides and T. hernandezii: Facilitating candidate gene discovery in an emerging model plant lineage.</title>
        <authorList>
            <person name="Arias T."/>
            <person name="Riano-Pachon D.M."/>
            <person name="Di Stilio V.S."/>
        </authorList>
    </citation>
    <scope>NUCLEOTIDE SEQUENCE [LARGE SCALE GENOMIC DNA]</scope>
    <source>
        <strain evidence="8">cv. WT478/WT964</strain>
        <tissue evidence="7">Leaves</tissue>
    </source>
</reference>
<name>A0A7J6UYR6_THATH</name>
<feature type="non-terminal residue" evidence="7">
    <location>
        <position position="1"/>
    </location>
</feature>
<keyword evidence="4" id="KW-0547">Nucleotide-binding</keyword>
<dbReference type="GO" id="GO:0004430">
    <property type="term" value="F:1-phosphatidylinositol 4-kinase activity"/>
    <property type="evidence" value="ECO:0007669"/>
    <property type="project" value="UniProtKB-EC"/>
</dbReference>
<dbReference type="EMBL" id="JABWDY010040944">
    <property type="protein sequence ID" value="KAF5177767.1"/>
    <property type="molecule type" value="Genomic_DNA"/>
</dbReference>
<keyword evidence="8" id="KW-1185">Reference proteome</keyword>
<organism evidence="7 8">
    <name type="scientific">Thalictrum thalictroides</name>
    <name type="common">Rue-anemone</name>
    <name type="synonym">Anemone thalictroides</name>
    <dbReference type="NCBI Taxonomy" id="46969"/>
    <lineage>
        <taxon>Eukaryota</taxon>
        <taxon>Viridiplantae</taxon>
        <taxon>Streptophyta</taxon>
        <taxon>Embryophyta</taxon>
        <taxon>Tracheophyta</taxon>
        <taxon>Spermatophyta</taxon>
        <taxon>Magnoliopsida</taxon>
        <taxon>Ranunculales</taxon>
        <taxon>Ranunculaceae</taxon>
        <taxon>Thalictroideae</taxon>
        <taxon>Thalictrum</taxon>
    </lineage>
</organism>
<evidence type="ECO:0000313" key="8">
    <source>
        <dbReference type="Proteomes" id="UP000554482"/>
    </source>
</evidence>
<evidence type="ECO:0000256" key="4">
    <source>
        <dbReference type="ARBA" id="ARBA00022741"/>
    </source>
</evidence>
<accession>A0A7J6UYR6</accession>
<evidence type="ECO:0000256" key="2">
    <source>
        <dbReference type="ARBA" id="ARBA00012169"/>
    </source>
</evidence>
<proteinExistence type="inferred from homology"/>
<dbReference type="EC" id="2.7.1.67" evidence="2"/>
<dbReference type="InterPro" id="IPR029071">
    <property type="entry name" value="Ubiquitin-like_domsf"/>
</dbReference>
<dbReference type="CDD" id="cd17039">
    <property type="entry name" value="Ubl_ubiquitin_like"/>
    <property type="match status" value="1"/>
</dbReference>
<evidence type="ECO:0000313" key="7">
    <source>
        <dbReference type="EMBL" id="KAF5177767.1"/>
    </source>
</evidence>
<keyword evidence="6" id="KW-0067">ATP-binding</keyword>
<dbReference type="GO" id="GO:0005524">
    <property type="term" value="F:ATP binding"/>
    <property type="evidence" value="ECO:0007669"/>
    <property type="project" value="UniProtKB-KW"/>
</dbReference>
<gene>
    <name evidence="7" type="ORF">FRX31_032646</name>
</gene>
<evidence type="ECO:0000256" key="6">
    <source>
        <dbReference type="ARBA" id="ARBA00022840"/>
    </source>
</evidence>
<comment type="caution">
    <text evidence="7">The sequence shown here is derived from an EMBL/GenBank/DDBJ whole genome shotgun (WGS) entry which is preliminary data.</text>
</comment>
<dbReference type="OrthoDB" id="5839at2759"/>
<dbReference type="SUPFAM" id="SSF54236">
    <property type="entry name" value="Ubiquitin-like"/>
    <property type="match status" value="1"/>
</dbReference>
<dbReference type="InterPro" id="IPR044571">
    <property type="entry name" value="P4KG1-8"/>
</dbReference>
<keyword evidence="5 7" id="KW-0418">Kinase</keyword>
<evidence type="ECO:0000256" key="3">
    <source>
        <dbReference type="ARBA" id="ARBA00022679"/>
    </source>
</evidence>
<keyword evidence="3" id="KW-0808">Transferase</keyword>
<dbReference type="Proteomes" id="UP000554482">
    <property type="component" value="Unassembled WGS sequence"/>
</dbReference>